<keyword evidence="3" id="KW-1185">Reference proteome</keyword>
<name>V4NEM3_EUTSA</name>
<feature type="region of interest" description="Disordered" evidence="1">
    <location>
        <begin position="24"/>
        <end position="57"/>
    </location>
</feature>
<reference evidence="2 3" key="1">
    <citation type="journal article" date="2013" name="Front. Plant Sci.">
        <title>The Reference Genome of the Halophytic Plant Eutrema salsugineum.</title>
        <authorList>
            <person name="Yang R."/>
            <person name="Jarvis D.E."/>
            <person name="Chen H."/>
            <person name="Beilstein M.A."/>
            <person name="Grimwood J."/>
            <person name="Jenkins J."/>
            <person name="Shu S."/>
            <person name="Prochnik S."/>
            <person name="Xin M."/>
            <person name="Ma C."/>
            <person name="Schmutz J."/>
            <person name="Wing R.A."/>
            <person name="Mitchell-Olds T."/>
            <person name="Schumaker K.S."/>
            <person name="Wang X."/>
        </authorList>
    </citation>
    <scope>NUCLEOTIDE SEQUENCE [LARGE SCALE GENOMIC DNA]</scope>
</reference>
<evidence type="ECO:0000313" key="3">
    <source>
        <dbReference type="Proteomes" id="UP000030689"/>
    </source>
</evidence>
<evidence type="ECO:0000256" key="1">
    <source>
        <dbReference type="SAM" id="MobiDB-lite"/>
    </source>
</evidence>
<dbReference type="EMBL" id="KI517447">
    <property type="protein sequence ID" value="ESQ44506.1"/>
    <property type="molecule type" value="Genomic_DNA"/>
</dbReference>
<dbReference type="Gramene" id="ESQ44506">
    <property type="protein sequence ID" value="ESQ44506"/>
    <property type="gene ID" value="EUTSA_v10003471mg"/>
</dbReference>
<gene>
    <name evidence="2" type="ORF">EUTSA_v10003471mg</name>
</gene>
<dbReference type="Proteomes" id="UP000030689">
    <property type="component" value="Unassembled WGS sequence"/>
</dbReference>
<sequence length="135" mass="15629">MCTLRPVSRKTADREKEAVVHNFFTRSNSPTKGRRSFTRASTIKDSKPDVKSPDVKNQIRPNLRPILHLPVNYYFSDQSRLICLLRRQQKTPRDLLLFLTSATMAKNIGCLRFSISQSSPRKLLHHRTQEISCSF</sequence>
<protein>
    <submittedName>
        <fullName evidence="2">Uncharacterized protein</fullName>
    </submittedName>
</protein>
<organism evidence="2 3">
    <name type="scientific">Eutrema salsugineum</name>
    <name type="common">Saltwater cress</name>
    <name type="synonym">Sisymbrium salsugineum</name>
    <dbReference type="NCBI Taxonomy" id="72664"/>
    <lineage>
        <taxon>Eukaryota</taxon>
        <taxon>Viridiplantae</taxon>
        <taxon>Streptophyta</taxon>
        <taxon>Embryophyta</taxon>
        <taxon>Tracheophyta</taxon>
        <taxon>Spermatophyta</taxon>
        <taxon>Magnoliopsida</taxon>
        <taxon>eudicotyledons</taxon>
        <taxon>Gunneridae</taxon>
        <taxon>Pentapetalae</taxon>
        <taxon>rosids</taxon>
        <taxon>malvids</taxon>
        <taxon>Brassicales</taxon>
        <taxon>Brassicaceae</taxon>
        <taxon>Eutremeae</taxon>
        <taxon>Eutrema</taxon>
    </lineage>
</organism>
<feature type="compositionally biased region" description="Basic and acidic residues" evidence="1">
    <location>
        <begin position="42"/>
        <end position="54"/>
    </location>
</feature>
<accession>V4NEM3</accession>
<proteinExistence type="predicted"/>
<dbReference type="AlphaFoldDB" id="V4NEM3"/>
<dbReference type="KEGG" id="eus:EUTSA_v10003471mg"/>
<evidence type="ECO:0000313" key="2">
    <source>
        <dbReference type="EMBL" id="ESQ44506.1"/>
    </source>
</evidence>